<keyword evidence="2 11" id="KW-1003">Cell membrane</keyword>
<feature type="transmembrane region" description="Helical" evidence="11">
    <location>
        <begin position="54"/>
        <end position="72"/>
    </location>
</feature>
<dbReference type="UniPathway" id="UPA00219"/>
<dbReference type="GO" id="GO:0008360">
    <property type="term" value="P:regulation of cell shape"/>
    <property type="evidence" value="ECO:0007669"/>
    <property type="project" value="UniProtKB-KW"/>
</dbReference>
<dbReference type="STRING" id="617002.SAMN05660653_01324"/>
<protein>
    <recommendedName>
        <fullName evidence="11">Peptidoglycan glycosyltransferase RodA</fullName>
        <shortName evidence="11">PGT</shortName>
        <ecNumber evidence="11">2.4.99.28</ecNumber>
    </recommendedName>
    <alternativeName>
        <fullName evidence="11">Cell elongation protein RodA</fullName>
    </alternativeName>
    <alternativeName>
        <fullName evidence="11">Cell wall polymerase</fullName>
    </alternativeName>
    <alternativeName>
        <fullName evidence="11">Peptidoglycan polymerase</fullName>
        <shortName evidence="11">PG polymerase</shortName>
    </alternativeName>
</protein>
<evidence type="ECO:0000256" key="2">
    <source>
        <dbReference type="ARBA" id="ARBA00022475"/>
    </source>
</evidence>
<dbReference type="GO" id="GO:0005886">
    <property type="term" value="C:plasma membrane"/>
    <property type="evidence" value="ECO:0007669"/>
    <property type="project" value="UniProtKB-SubCell"/>
</dbReference>
<feature type="transmembrane region" description="Helical" evidence="11">
    <location>
        <begin position="12"/>
        <end position="33"/>
    </location>
</feature>
<dbReference type="GO" id="GO:0009252">
    <property type="term" value="P:peptidoglycan biosynthetic process"/>
    <property type="evidence" value="ECO:0007669"/>
    <property type="project" value="UniProtKB-UniRule"/>
</dbReference>
<dbReference type="AlphaFoldDB" id="A0A1G6C2W9"/>
<dbReference type="GO" id="GO:0032153">
    <property type="term" value="C:cell division site"/>
    <property type="evidence" value="ECO:0007669"/>
    <property type="project" value="TreeGrafter"/>
</dbReference>
<evidence type="ECO:0000313" key="12">
    <source>
        <dbReference type="EMBL" id="SDB27242.1"/>
    </source>
</evidence>
<dbReference type="GO" id="GO:0015648">
    <property type="term" value="F:lipid-linked peptidoglycan transporter activity"/>
    <property type="evidence" value="ECO:0007669"/>
    <property type="project" value="TreeGrafter"/>
</dbReference>
<dbReference type="HAMAP" id="MF_02079">
    <property type="entry name" value="PGT_RodA"/>
    <property type="match status" value="1"/>
</dbReference>
<evidence type="ECO:0000256" key="5">
    <source>
        <dbReference type="ARBA" id="ARBA00022692"/>
    </source>
</evidence>
<dbReference type="GO" id="GO:0051301">
    <property type="term" value="P:cell division"/>
    <property type="evidence" value="ECO:0007669"/>
    <property type="project" value="InterPro"/>
</dbReference>
<dbReference type="InterPro" id="IPR001182">
    <property type="entry name" value="FtsW/RodA"/>
</dbReference>
<keyword evidence="9 11" id="KW-0472">Membrane</keyword>
<feature type="transmembrane region" description="Helical" evidence="11">
    <location>
        <begin position="187"/>
        <end position="206"/>
    </location>
</feature>
<proteinExistence type="inferred from homology"/>
<evidence type="ECO:0000256" key="7">
    <source>
        <dbReference type="ARBA" id="ARBA00022984"/>
    </source>
</evidence>
<comment type="subcellular location">
    <subcellularLocation>
        <location evidence="11">Cell membrane</location>
        <topology evidence="11">Multi-pass membrane protein</topology>
    </subcellularLocation>
    <subcellularLocation>
        <location evidence="1">Membrane</location>
        <topology evidence="1">Multi-pass membrane protein</topology>
    </subcellularLocation>
</comment>
<evidence type="ECO:0000313" key="13">
    <source>
        <dbReference type="Proteomes" id="UP000198771"/>
    </source>
</evidence>
<evidence type="ECO:0000256" key="11">
    <source>
        <dbReference type="HAMAP-Rule" id="MF_02079"/>
    </source>
</evidence>
<keyword evidence="4 11" id="KW-0808">Transferase</keyword>
<comment type="pathway">
    <text evidence="11">Cell wall biogenesis; peptidoglycan biosynthesis.</text>
</comment>
<dbReference type="EC" id="2.4.99.28" evidence="11"/>
<feature type="transmembrane region" description="Helical" evidence="11">
    <location>
        <begin position="275"/>
        <end position="295"/>
    </location>
</feature>
<dbReference type="InterPro" id="IPR018365">
    <property type="entry name" value="Cell_cycle_FtsW-rel_CS"/>
</dbReference>
<feature type="transmembrane region" description="Helical" evidence="11">
    <location>
        <begin position="164"/>
        <end position="180"/>
    </location>
</feature>
<dbReference type="RefSeq" id="WP_092118957.1">
    <property type="nucleotide sequence ID" value="NZ_FMXO01000006.1"/>
</dbReference>
<keyword evidence="6 11" id="KW-0133">Cell shape</keyword>
<keyword evidence="7 11" id="KW-0573">Peptidoglycan synthesis</keyword>
<keyword evidence="3 11" id="KW-0328">Glycosyltransferase</keyword>
<comment type="similarity">
    <text evidence="11">Belongs to the SEDS family. MrdB/RodA subfamily.</text>
</comment>
<gene>
    <name evidence="11" type="primary">rodA</name>
    <name evidence="12" type="ORF">SAMN05660653_01324</name>
</gene>
<keyword evidence="8 11" id="KW-1133">Transmembrane helix</keyword>
<reference evidence="12 13" key="1">
    <citation type="submission" date="2016-10" db="EMBL/GenBank/DDBJ databases">
        <authorList>
            <person name="de Groot N.N."/>
        </authorList>
    </citation>
    <scope>NUCLEOTIDE SEQUENCE [LARGE SCALE GENOMIC DNA]</scope>
    <source>
        <strain evidence="12 13">ASO4-2</strain>
    </source>
</reference>
<feature type="transmembrane region" description="Helical" evidence="11">
    <location>
        <begin position="307"/>
        <end position="329"/>
    </location>
</feature>
<evidence type="ECO:0000256" key="9">
    <source>
        <dbReference type="ARBA" id="ARBA00023136"/>
    </source>
</evidence>
<dbReference type="Proteomes" id="UP000198771">
    <property type="component" value="Unassembled WGS sequence"/>
</dbReference>
<evidence type="ECO:0000256" key="3">
    <source>
        <dbReference type="ARBA" id="ARBA00022676"/>
    </source>
</evidence>
<feature type="transmembrane region" description="Helical" evidence="11">
    <location>
        <begin position="139"/>
        <end position="158"/>
    </location>
</feature>
<dbReference type="NCBIfam" id="TIGR02210">
    <property type="entry name" value="rodA_shape"/>
    <property type="match status" value="1"/>
</dbReference>
<name>A0A1G6C2W9_9BACT</name>
<evidence type="ECO:0000256" key="4">
    <source>
        <dbReference type="ARBA" id="ARBA00022679"/>
    </source>
</evidence>
<evidence type="ECO:0000256" key="1">
    <source>
        <dbReference type="ARBA" id="ARBA00004141"/>
    </source>
</evidence>
<dbReference type="Pfam" id="PF01098">
    <property type="entry name" value="FTSW_RODA_SPOVE"/>
    <property type="match status" value="1"/>
</dbReference>
<evidence type="ECO:0000256" key="10">
    <source>
        <dbReference type="ARBA" id="ARBA00023316"/>
    </source>
</evidence>
<dbReference type="InterPro" id="IPR011923">
    <property type="entry name" value="RodA/MrdB"/>
</dbReference>
<keyword evidence="5 11" id="KW-0812">Transmembrane</keyword>
<evidence type="ECO:0000256" key="6">
    <source>
        <dbReference type="ARBA" id="ARBA00022960"/>
    </source>
</evidence>
<comment type="function">
    <text evidence="11">Peptidoglycan polymerase that is essential for cell wall elongation.</text>
</comment>
<keyword evidence="10 11" id="KW-0961">Cell wall biogenesis/degradation</keyword>
<dbReference type="OrthoDB" id="9768187at2"/>
<dbReference type="PANTHER" id="PTHR30474:SF1">
    <property type="entry name" value="PEPTIDOGLYCAN GLYCOSYLTRANSFERASE MRDB"/>
    <property type="match status" value="1"/>
</dbReference>
<feature type="transmembrane region" description="Helical" evidence="11">
    <location>
        <begin position="341"/>
        <end position="362"/>
    </location>
</feature>
<feature type="transmembrane region" description="Helical" evidence="11">
    <location>
        <begin position="78"/>
        <end position="97"/>
    </location>
</feature>
<sequence length="372" mass="41586">MTLVDRRLISHFDWTLMGLALILFALGVVNLYSASGFRMEDGITLTSSFYRKQLYWGMIGLGGMIFFLLVDYRHLHTLAWPLFILTILTLLATLFWGKTIMGAKRWLDLGLFNFQSSEFAKISLLVICAKLLSQDQGKLGWNQLLMFAAIGLVPALLIVKQPDLGSAITLLLILGGMILFRGVRGPVLKVLALITPAVLPLGWYFLHDYQRLRILGFLDPSNDPLGSGYHIIQSQIAVGSGQLWGRGFLEGTQSQLRFLPEKHTDFALAVLGEEWGFIGCFILLLLLSLFLLNIVRTAAEAKDYFGCYLAVGIFFYFFWQITINMGMVLGLMPVVGIPLPLISYGGTSTLTSFCLIGLALNVSMRRFFFKKN</sequence>
<organism evidence="12 13">
    <name type="scientific">Desulfonatronum thiosulfatophilum</name>
    <dbReference type="NCBI Taxonomy" id="617002"/>
    <lineage>
        <taxon>Bacteria</taxon>
        <taxon>Pseudomonadati</taxon>
        <taxon>Thermodesulfobacteriota</taxon>
        <taxon>Desulfovibrionia</taxon>
        <taxon>Desulfovibrionales</taxon>
        <taxon>Desulfonatronaceae</taxon>
        <taxon>Desulfonatronum</taxon>
    </lineage>
</organism>
<accession>A0A1G6C2W9</accession>
<dbReference type="PROSITE" id="PS00428">
    <property type="entry name" value="FTSW_RODA_SPOVE"/>
    <property type="match status" value="1"/>
</dbReference>
<dbReference type="EMBL" id="FMXO01000006">
    <property type="protein sequence ID" value="SDB27242.1"/>
    <property type="molecule type" value="Genomic_DNA"/>
</dbReference>
<dbReference type="GO" id="GO:0008955">
    <property type="term" value="F:peptidoglycan glycosyltransferase activity"/>
    <property type="evidence" value="ECO:0007669"/>
    <property type="project" value="UniProtKB-UniRule"/>
</dbReference>
<evidence type="ECO:0000256" key="8">
    <source>
        <dbReference type="ARBA" id="ARBA00022989"/>
    </source>
</evidence>
<comment type="catalytic activity">
    <reaction evidence="11">
        <text>[GlcNAc-(1-&gt;4)-Mur2Ac(oyl-L-Ala-gamma-D-Glu-L-Lys-D-Ala-D-Ala)](n)-di-trans,octa-cis-undecaprenyl diphosphate + beta-D-GlcNAc-(1-&gt;4)-Mur2Ac(oyl-L-Ala-gamma-D-Glu-L-Lys-D-Ala-D-Ala)-di-trans,octa-cis-undecaprenyl diphosphate = [GlcNAc-(1-&gt;4)-Mur2Ac(oyl-L-Ala-gamma-D-Glu-L-Lys-D-Ala-D-Ala)](n+1)-di-trans,octa-cis-undecaprenyl diphosphate + di-trans,octa-cis-undecaprenyl diphosphate + H(+)</text>
        <dbReference type="Rhea" id="RHEA:23708"/>
        <dbReference type="Rhea" id="RHEA-COMP:9602"/>
        <dbReference type="Rhea" id="RHEA-COMP:9603"/>
        <dbReference type="ChEBI" id="CHEBI:15378"/>
        <dbReference type="ChEBI" id="CHEBI:58405"/>
        <dbReference type="ChEBI" id="CHEBI:60033"/>
        <dbReference type="ChEBI" id="CHEBI:78435"/>
        <dbReference type="EC" id="2.4.99.28"/>
    </reaction>
</comment>
<keyword evidence="13" id="KW-1185">Reference proteome</keyword>
<dbReference type="PANTHER" id="PTHR30474">
    <property type="entry name" value="CELL CYCLE PROTEIN"/>
    <property type="match status" value="1"/>
</dbReference>
<dbReference type="GO" id="GO:0071555">
    <property type="term" value="P:cell wall organization"/>
    <property type="evidence" value="ECO:0007669"/>
    <property type="project" value="UniProtKB-KW"/>
</dbReference>